<dbReference type="Pfam" id="PF00437">
    <property type="entry name" value="T2SSE"/>
    <property type="match status" value="1"/>
</dbReference>
<keyword evidence="2" id="KW-0547">Nucleotide-binding</keyword>
<dbReference type="PANTHER" id="PTHR30258:SF2">
    <property type="entry name" value="COMG OPERON PROTEIN 1"/>
    <property type="match status" value="1"/>
</dbReference>
<dbReference type="Proteomes" id="UP001646157">
    <property type="component" value="Unassembled WGS sequence"/>
</dbReference>
<accession>A0ABS2N9X6</accession>
<dbReference type="PROSITE" id="PS00662">
    <property type="entry name" value="T2SP_E"/>
    <property type="match status" value="1"/>
</dbReference>
<evidence type="ECO:0000256" key="3">
    <source>
        <dbReference type="ARBA" id="ARBA00022840"/>
    </source>
</evidence>
<dbReference type="InterPro" id="IPR001482">
    <property type="entry name" value="T2SS/T4SS_dom"/>
</dbReference>
<keyword evidence="3" id="KW-0067">ATP-binding</keyword>
<comment type="caution">
    <text evidence="5">The sequence shown here is derived from an EMBL/GenBank/DDBJ whole genome shotgun (WGS) entry which is preliminary data.</text>
</comment>
<evidence type="ECO:0000256" key="2">
    <source>
        <dbReference type="ARBA" id="ARBA00022741"/>
    </source>
</evidence>
<dbReference type="InterPro" id="IPR027417">
    <property type="entry name" value="P-loop_NTPase"/>
</dbReference>
<comment type="similarity">
    <text evidence="1">Belongs to the GSP E family.</text>
</comment>
<name>A0ABS2N9X6_9BACI</name>
<feature type="domain" description="Bacterial type II secretion system protein E" evidence="4">
    <location>
        <begin position="71"/>
        <end position="85"/>
    </location>
</feature>
<evidence type="ECO:0000313" key="6">
    <source>
        <dbReference type="Proteomes" id="UP001646157"/>
    </source>
</evidence>
<gene>
    <name evidence="5" type="ORF">JOC86_001195</name>
</gene>
<protein>
    <submittedName>
        <fullName evidence="5">Type II secretory ATPase GspE/PulE/Tfp pilus assembly ATPase PilB-like protein</fullName>
    </submittedName>
</protein>
<sequence>MHSHGLMIFTGPTGSGKTSTLYTLVQHCSAQLNRNVITLEDPVEKQNEEFLQVQVNEKAGITYSTGLKEILRHDPDIIMVGEIRDRETAEIDIRASLTGHPVIIKELCSDGPLKKLNFFYL</sequence>
<dbReference type="EMBL" id="JAFBDZ010000001">
    <property type="protein sequence ID" value="MBM7584658.1"/>
    <property type="molecule type" value="Genomic_DNA"/>
</dbReference>
<evidence type="ECO:0000256" key="1">
    <source>
        <dbReference type="ARBA" id="ARBA00006611"/>
    </source>
</evidence>
<dbReference type="Gene3D" id="3.40.50.300">
    <property type="entry name" value="P-loop containing nucleotide triphosphate hydrolases"/>
    <property type="match status" value="1"/>
</dbReference>
<evidence type="ECO:0000259" key="4">
    <source>
        <dbReference type="PROSITE" id="PS00662"/>
    </source>
</evidence>
<proteinExistence type="inferred from homology"/>
<dbReference type="PANTHER" id="PTHR30258">
    <property type="entry name" value="TYPE II SECRETION SYSTEM PROTEIN GSPE-RELATED"/>
    <property type="match status" value="1"/>
</dbReference>
<reference evidence="5 6" key="1">
    <citation type="submission" date="2021-01" db="EMBL/GenBank/DDBJ databases">
        <title>Genomic Encyclopedia of Type Strains, Phase IV (KMG-IV): sequencing the most valuable type-strain genomes for metagenomic binning, comparative biology and taxonomic classification.</title>
        <authorList>
            <person name="Goeker M."/>
        </authorList>
    </citation>
    <scope>NUCLEOTIDE SEQUENCE [LARGE SCALE GENOMIC DNA]</scope>
    <source>
        <strain evidence="5 6">DSM 24834</strain>
    </source>
</reference>
<evidence type="ECO:0000313" key="5">
    <source>
        <dbReference type="EMBL" id="MBM7584658.1"/>
    </source>
</evidence>
<organism evidence="5 6">
    <name type="scientific">Rossellomorea pakistanensis</name>
    <dbReference type="NCBI Taxonomy" id="992288"/>
    <lineage>
        <taxon>Bacteria</taxon>
        <taxon>Bacillati</taxon>
        <taxon>Bacillota</taxon>
        <taxon>Bacilli</taxon>
        <taxon>Bacillales</taxon>
        <taxon>Bacillaceae</taxon>
        <taxon>Rossellomorea</taxon>
    </lineage>
</organism>
<keyword evidence="6" id="KW-1185">Reference proteome</keyword>
<dbReference type="SUPFAM" id="SSF52540">
    <property type="entry name" value="P-loop containing nucleoside triphosphate hydrolases"/>
    <property type="match status" value="1"/>
</dbReference>